<keyword evidence="5 15" id="KW-0227">DNA damage</keyword>
<comment type="function">
    <text evidence="15">Involved in base excision repair of DNA damaged by oxidation or by mutagenic agents. Acts as DNA glycosylase that recognizes and removes damaged bases. Has a preference for oxidized purines, such as 7,8-dihydro-8-oxoguanine (8-oxoG). Has AP (apurinic/apyrimidinic) lyase activity and introduces nicks in the DNA strand. Cleaves the DNA backbone by beta-delta elimination to generate a single-strand break at the site of the removed base with both 3'- and 5'-phosphates.</text>
</comment>
<keyword evidence="11 15" id="KW-0456">Lyase</keyword>
<dbReference type="InterPro" id="IPR020629">
    <property type="entry name" value="FPG_Glyclase"/>
</dbReference>
<dbReference type="HAMAP" id="MF_00103">
    <property type="entry name" value="Fapy_DNA_glycosyl"/>
    <property type="match status" value="1"/>
</dbReference>
<evidence type="ECO:0000256" key="9">
    <source>
        <dbReference type="ARBA" id="ARBA00023125"/>
    </source>
</evidence>
<dbReference type="Pfam" id="PF06831">
    <property type="entry name" value="H2TH"/>
    <property type="match status" value="1"/>
</dbReference>
<keyword evidence="4 15" id="KW-0479">Metal-binding</keyword>
<dbReference type="Pfam" id="PF06827">
    <property type="entry name" value="zf-FPG_IleRS"/>
    <property type="match status" value="1"/>
</dbReference>
<feature type="domain" description="FPG-type" evidence="16">
    <location>
        <begin position="237"/>
        <end position="271"/>
    </location>
</feature>
<keyword evidence="8 15" id="KW-0862">Zinc</keyword>
<sequence>MPELPEVETVRSGLEPVLVGRTINDAICYRQSLRYPLPDFSKLTGSKITSLNRRSKYLLFALDDGQTLVWHLGMTGQFHVLPGEDARAKHEHVRIDLHDGQSLRYRDARRFGYAGLLASDTLMSHAWFAGLGPEPLGDEFHSDYLVGLCKARKAPIKTIIMDATNVVGVGNIYAAESLFRAGIHPARAAGRISKQRLAMLVEVIRQVLREAIEAGGSTISDFVKADGKPGYFAHSFQVYGRADKSCLRCGKVIKRMTQAGRSSFYCPHCQR</sequence>
<dbReference type="PROSITE" id="PS51068">
    <property type="entry name" value="FPG_CAT"/>
    <property type="match status" value="1"/>
</dbReference>
<keyword evidence="6 15" id="KW-0863">Zinc-finger</keyword>
<comment type="cofactor">
    <cofactor evidence="15">
        <name>Zn(2+)</name>
        <dbReference type="ChEBI" id="CHEBI:29105"/>
    </cofactor>
    <text evidence="15">Binds 1 zinc ion per subunit.</text>
</comment>
<evidence type="ECO:0000259" key="17">
    <source>
        <dbReference type="PROSITE" id="PS51068"/>
    </source>
</evidence>
<evidence type="ECO:0000256" key="3">
    <source>
        <dbReference type="ARBA" id="ARBA00011245"/>
    </source>
</evidence>
<dbReference type="SMART" id="SM01232">
    <property type="entry name" value="H2TH"/>
    <property type="match status" value="1"/>
</dbReference>
<evidence type="ECO:0000256" key="7">
    <source>
        <dbReference type="ARBA" id="ARBA00022801"/>
    </source>
</evidence>
<keyword evidence="12 15" id="KW-0511">Multifunctional enzyme</keyword>
<feature type="active site" description="Schiff-base intermediate with DNA" evidence="15">
    <location>
        <position position="2"/>
    </location>
</feature>
<dbReference type="Gene3D" id="3.20.190.10">
    <property type="entry name" value="MutM-like, N-terminal"/>
    <property type="match status" value="1"/>
</dbReference>
<feature type="domain" description="Formamidopyrimidine-DNA glycosylase catalytic" evidence="17">
    <location>
        <begin position="2"/>
        <end position="112"/>
    </location>
</feature>
<evidence type="ECO:0000256" key="12">
    <source>
        <dbReference type="ARBA" id="ARBA00023268"/>
    </source>
</evidence>
<dbReference type="OrthoDB" id="5289976at2"/>
<keyword evidence="19" id="KW-1185">Reference proteome</keyword>
<evidence type="ECO:0000259" key="16">
    <source>
        <dbReference type="PROSITE" id="PS51066"/>
    </source>
</evidence>
<gene>
    <name evidence="15" type="primary">mutM</name>
    <name evidence="15" type="synonym">fpg</name>
    <name evidence="18" type="ORF">MMIC_P0944</name>
</gene>
<feature type="active site" description="Proton donor; for delta-elimination activity" evidence="15">
    <location>
        <position position="261"/>
    </location>
</feature>
<dbReference type="PANTHER" id="PTHR22993">
    <property type="entry name" value="FORMAMIDOPYRIMIDINE-DNA GLYCOSYLASE"/>
    <property type="match status" value="1"/>
</dbReference>
<dbReference type="GO" id="GO:0008270">
    <property type="term" value="F:zinc ion binding"/>
    <property type="evidence" value="ECO:0007669"/>
    <property type="project" value="UniProtKB-UniRule"/>
</dbReference>
<dbReference type="InterPro" id="IPR035937">
    <property type="entry name" value="FPG_N"/>
</dbReference>
<dbReference type="InterPro" id="IPR012319">
    <property type="entry name" value="FPG_cat"/>
</dbReference>
<dbReference type="SUPFAM" id="SSF46946">
    <property type="entry name" value="S13-like H2TH domain"/>
    <property type="match status" value="1"/>
</dbReference>
<dbReference type="InterPro" id="IPR015886">
    <property type="entry name" value="H2TH_FPG"/>
</dbReference>
<dbReference type="SUPFAM" id="SSF81624">
    <property type="entry name" value="N-terminal domain of MutM-like DNA repair proteins"/>
    <property type="match status" value="1"/>
</dbReference>
<dbReference type="InterPro" id="IPR010979">
    <property type="entry name" value="Ribosomal_uS13-like_H2TH"/>
</dbReference>
<evidence type="ECO:0000256" key="5">
    <source>
        <dbReference type="ARBA" id="ARBA00022763"/>
    </source>
</evidence>
<dbReference type="GO" id="GO:0003684">
    <property type="term" value="F:damaged DNA binding"/>
    <property type="evidence" value="ECO:0007669"/>
    <property type="project" value="InterPro"/>
</dbReference>
<evidence type="ECO:0000256" key="10">
    <source>
        <dbReference type="ARBA" id="ARBA00023204"/>
    </source>
</evidence>
<evidence type="ECO:0000256" key="6">
    <source>
        <dbReference type="ARBA" id="ARBA00022771"/>
    </source>
</evidence>
<dbReference type="AlphaFoldDB" id="A0A1L8CM46"/>
<dbReference type="EC" id="4.2.99.18" evidence="15"/>
<feature type="binding site" evidence="15">
    <location>
        <position position="90"/>
    </location>
    <ligand>
        <name>DNA</name>
        <dbReference type="ChEBI" id="CHEBI:16991"/>
    </ligand>
</feature>
<dbReference type="FunFam" id="1.10.8.50:FF:000003">
    <property type="entry name" value="Formamidopyrimidine-DNA glycosylase"/>
    <property type="match status" value="1"/>
</dbReference>
<dbReference type="CDD" id="cd08966">
    <property type="entry name" value="EcFpg-like_N"/>
    <property type="match status" value="1"/>
</dbReference>
<reference evidence="18 19" key="1">
    <citation type="journal article" date="2017" name="Arch. Microbiol.">
        <title>Mariprofundus micogutta sp. nov., a novel iron-oxidizing zetaproteobacterium isolated from a deep-sea hydrothermal field at the Bayonnaise knoll of the Izu-Ogasawara arc, and a description of Mariprofundales ord. nov. and Zetaproteobacteria classis nov.</title>
        <authorList>
            <person name="Makita H."/>
            <person name="Tanaka E."/>
            <person name="Mitsunobu S."/>
            <person name="Miyazaki M."/>
            <person name="Nunoura T."/>
            <person name="Uematsu K."/>
            <person name="Takaki Y."/>
            <person name="Nishi S."/>
            <person name="Shimamura S."/>
            <person name="Takai K."/>
        </authorList>
    </citation>
    <scope>NUCLEOTIDE SEQUENCE [LARGE SCALE GENOMIC DNA]</scope>
    <source>
        <strain evidence="18 19">ET2</strain>
    </source>
</reference>
<dbReference type="InterPro" id="IPR000214">
    <property type="entry name" value="Znf_DNA_glyclase/AP_lyase"/>
</dbReference>
<evidence type="ECO:0000256" key="11">
    <source>
        <dbReference type="ARBA" id="ARBA00023239"/>
    </source>
</evidence>
<dbReference type="InterPro" id="IPR010663">
    <property type="entry name" value="Znf_FPG/IleRS"/>
</dbReference>
<keyword evidence="10 15" id="KW-0234">DNA repair</keyword>
<protein>
    <recommendedName>
        <fullName evidence="15">Formamidopyrimidine-DNA glycosylase</fullName>
        <shortName evidence="15">Fapy-DNA glycosylase</shortName>
        <ecNumber evidence="15">3.2.2.23</ecNumber>
    </recommendedName>
    <alternativeName>
        <fullName evidence="15">DNA-(apurinic or apyrimidinic site) lyase MutM</fullName>
        <shortName evidence="15">AP lyase MutM</shortName>
        <ecNumber evidence="15">4.2.99.18</ecNumber>
    </alternativeName>
</protein>
<dbReference type="Proteomes" id="UP000231632">
    <property type="component" value="Unassembled WGS sequence"/>
</dbReference>
<dbReference type="Pfam" id="PF01149">
    <property type="entry name" value="Fapy_DNA_glyco"/>
    <property type="match status" value="1"/>
</dbReference>
<dbReference type="SMART" id="SM00898">
    <property type="entry name" value="Fapy_DNA_glyco"/>
    <property type="match status" value="1"/>
</dbReference>
<name>A0A1L8CM46_9PROT</name>
<proteinExistence type="inferred from homology"/>
<evidence type="ECO:0000256" key="8">
    <source>
        <dbReference type="ARBA" id="ARBA00022833"/>
    </source>
</evidence>
<comment type="catalytic activity">
    <reaction evidence="1 15">
        <text>Hydrolysis of DNA containing ring-opened 7-methylguanine residues, releasing 2,6-diamino-4-hydroxy-5-(N-methyl)formamidopyrimidine.</text>
        <dbReference type="EC" id="3.2.2.23"/>
    </reaction>
</comment>
<comment type="caution">
    <text evidence="18">The sequence shown here is derived from an EMBL/GenBank/DDBJ whole genome shotgun (WGS) entry which is preliminary data.</text>
</comment>
<organism evidence="18 19">
    <name type="scientific">Mariprofundus micogutta</name>
    <dbReference type="NCBI Taxonomy" id="1921010"/>
    <lineage>
        <taxon>Bacteria</taxon>
        <taxon>Pseudomonadati</taxon>
        <taxon>Pseudomonadota</taxon>
        <taxon>Candidatius Mariprofundia</taxon>
        <taxon>Mariprofundales</taxon>
        <taxon>Mariprofundaceae</taxon>
        <taxon>Mariprofundus</taxon>
    </lineage>
</organism>
<evidence type="ECO:0000256" key="13">
    <source>
        <dbReference type="ARBA" id="ARBA00023295"/>
    </source>
</evidence>
<dbReference type="GO" id="GO:0140078">
    <property type="term" value="F:class I DNA-(apurinic or apyrimidinic site) endonuclease activity"/>
    <property type="evidence" value="ECO:0007669"/>
    <property type="project" value="UniProtKB-EC"/>
</dbReference>
<accession>A0A1L8CM46</accession>
<dbReference type="InterPro" id="IPR015887">
    <property type="entry name" value="DNA_glyclase_Znf_dom_DNA_BS"/>
</dbReference>
<evidence type="ECO:0000313" key="18">
    <source>
        <dbReference type="EMBL" id="GAV19983.1"/>
    </source>
</evidence>
<dbReference type="PROSITE" id="PS01242">
    <property type="entry name" value="ZF_FPG_1"/>
    <property type="match status" value="1"/>
</dbReference>
<dbReference type="PANTHER" id="PTHR22993:SF9">
    <property type="entry name" value="FORMAMIDOPYRIMIDINE-DNA GLYCOSYLASE"/>
    <property type="match status" value="1"/>
</dbReference>
<dbReference type="PROSITE" id="PS51066">
    <property type="entry name" value="ZF_FPG_2"/>
    <property type="match status" value="1"/>
</dbReference>
<dbReference type="EMBL" id="BDFD01000006">
    <property type="protein sequence ID" value="GAV19983.1"/>
    <property type="molecule type" value="Genomic_DNA"/>
</dbReference>
<evidence type="ECO:0000256" key="4">
    <source>
        <dbReference type="ARBA" id="ARBA00022723"/>
    </source>
</evidence>
<feature type="active site" description="Proton donor; for beta-elimination activity" evidence="15">
    <location>
        <position position="56"/>
    </location>
</feature>
<evidence type="ECO:0000256" key="1">
    <source>
        <dbReference type="ARBA" id="ARBA00001668"/>
    </source>
</evidence>
<dbReference type="STRING" id="1921010.MMIC_P0944"/>
<comment type="catalytic activity">
    <reaction evidence="14 15">
        <text>2'-deoxyribonucleotide-(2'-deoxyribose 5'-phosphate)-2'-deoxyribonucleotide-DNA = a 3'-end 2'-deoxyribonucleotide-(2,3-dehydro-2,3-deoxyribose 5'-phosphate)-DNA + a 5'-end 5'-phospho-2'-deoxyribonucleoside-DNA + H(+)</text>
        <dbReference type="Rhea" id="RHEA:66592"/>
        <dbReference type="Rhea" id="RHEA-COMP:13180"/>
        <dbReference type="Rhea" id="RHEA-COMP:16897"/>
        <dbReference type="Rhea" id="RHEA-COMP:17067"/>
        <dbReference type="ChEBI" id="CHEBI:15378"/>
        <dbReference type="ChEBI" id="CHEBI:136412"/>
        <dbReference type="ChEBI" id="CHEBI:157695"/>
        <dbReference type="ChEBI" id="CHEBI:167181"/>
        <dbReference type="EC" id="4.2.99.18"/>
    </reaction>
</comment>
<keyword evidence="9 15" id="KW-0238">DNA-binding</keyword>
<dbReference type="SUPFAM" id="SSF57716">
    <property type="entry name" value="Glucocorticoid receptor-like (DNA-binding domain)"/>
    <property type="match status" value="1"/>
</dbReference>
<dbReference type="NCBIfam" id="NF002211">
    <property type="entry name" value="PRK01103.1"/>
    <property type="match status" value="1"/>
</dbReference>
<comment type="similarity">
    <text evidence="2 15">Belongs to the FPG family.</text>
</comment>
<dbReference type="GO" id="GO:0034039">
    <property type="term" value="F:8-oxo-7,8-dihydroguanine DNA N-glycosylase activity"/>
    <property type="evidence" value="ECO:0007669"/>
    <property type="project" value="TreeGrafter"/>
</dbReference>
<evidence type="ECO:0000256" key="2">
    <source>
        <dbReference type="ARBA" id="ARBA00009409"/>
    </source>
</evidence>
<feature type="active site" description="Proton donor" evidence="15">
    <location>
        <position position="3"/>
    </location>
</feature>
<dbReference type="NCBIfam" id="TIGR00577">
    <property type="entry name" value="fpg"/>
    <property type="match status" value="1"/>
</dbReference>
<dbReference type="EC" id="3.2.2.23" evidence="15"/>
<dbReference type="Gene3D" id="1.10.8.50">
    <property type="match status" value="1"/>
</dbReference>
<feature type="binding site" evidence="15">
    <location>
        <position position="152"/>
    </location>
    <ligand>
        <name>DNA</name>
        <dbReference type="ChEBI" id="CHEBI:16991"/>
    </ligand>
</feature>
<keyword evidence="13 15" id="KW-0326">Glycosidase</keyword>
<comment type="subunit">
    <text evidence="3 15">Monomer.</text>
</comment>
<evidence type="ECO:0000256" key="15">
    <source>
        <dbReference type="HAMAP-Rule" id="MF_00103"/>
    </source>
</evidence>
<dbReference type="RefSeq" id="WP_072659307.1">
    <property type="nucleotide sequence ID" value="NZ_BDFD01000006.1"/>
</dbReference>
<evidence type="ECO:0000313" key="19">
    <source>
        <dbReference type="Proteomes" id="UP000231632"/>
    </source>
</evidence>
<dbReference type="GO" id="GO:0006284">
    <property type="term" value="P:base-excision repair"/>
    <property type="evidence" value="ECO:0007669"/>
    <property type="project" value="InterPro"/>
</dbReference>
<keyword evidence="7 15" id="KW-0378">Hydrolase</keyword>
<feature type="binding site" evidence="15">
    <location>
        <position position="109"/>
    </location>
    <ligand>
        <name>DNA</name>
        <dbReference type="ChEBI" id="CHEBI:16991"/>
    </ligand>
</feature>
<evidence type="ECO:0000256" key="14">
    <source>
        <dbReference type="ARBA" id="ARBA00044632"/>
    </source>
</evidence>